<evidence type="ECO:0000256" key="12">
    <source>
        <dbReference type="ARBA" id="ARBA00023004"/>
    </source>
</evidence>
<dbReference type="PROSITE" id="PS00435">
    <property type="entry name" value="PEROXIDASE_1"/>
    <property type="match status" value="1"/>
</dbReference>
<dbReference type="PANTHER" id="PTHR31235">
    <property type="entry name" value="PEROXIDASE 25-RELATED"/>
    <property type="match status" value="1"/>
</dbReference>
<dbReference type="GO" id="GO:0005576">
    <property type="term" value="C:extracellular region"/>
    <property type="evidence" value="ECO:0007669"/>
    <property type="project" value="UniProtKB-SubCell"/>
</dbReference>
<dbReference type="CDD" id="cd00693">
    <property type="entry name" value="secretory_peroxidase"/>
    <property type="match status" value="1"/>
</dbReference>
<keyword evidence="14 20" id="KW-0376">Hydrogen peroxide</keyword>
<keyword evidence="11 20" id="KW-0560">Oxidoreductase</keyword>
<dbReference type="GO" id="GO:0042744">
    <property type="term" value="P:hydrogen peroxide catabolic process"/>
    <property type="evidence" value="ECO:0007669"/>
    <property type="project" value="UniProtKB-KW"/>
</dbReference>
<proteinExistence type="inferred from homology"/>
<keyword evidence="23" id="KW-1185">Reference proteome</keyword>
<evidence type="ECO:0000256" key="5">
    <source>
        <dbReference type="ARBA" id="ARBA00022525"/>
    </source>
</evidence>
<dbReference type="FunFam" id="1.10.420.10:FF:000010">
    <property type="entry name" value="Peroxidase"/>
    <property type="match status" value="1"/>
</dbReference>
<feature type="binding site" evidence="17">
    <location>
        <position position="76"/>
    </location>
    <ligand>
        <name>Ca(2+)</name>
        <dbReference type="ChEBI" id="CHEBI:29108"/>
        <label>1</label>
    </ligand>
</feature>
<dbReference type="FunFam" id="1.10.520.10:FF:000008">
    <property type="entry name" value="Peroxidase"/>
    <property type="match status" value="1"/>
</dbReference>
<comment type="subcellular location">
    <subcellularLocation>
        <location evidence="20">Secreted</location>
    </subcellularLocation>
</comment>
<feature type="domain" description="Plant heme peroxidase family profile" evidence="21">
    <location>
        <begin position="25"/>
        <end position="326"/>
    </location>
</feature>
<feature type="disulfide bond" evidence="19">
    <location>
        <begin position="35"/>
        <end position="112"/>
    </location>
</feature>
<feature type="binding site" description="axial binding residue" evidence="17">
    <location>
        <position position="189"/>
    </location>
    <ligand>
        <name>heme b</name>
        <dbReference type="ChEBI" id="CHEBI:60344"/>
    </ligand>
    <ligandPart>
        <name>Fe</name>
        <dbReference type="ChEBI" id="CHEBI:18248"/>
    </ligandPart>
</feature>
<feature type="binding site" evidence="17">
    <location>
        <position position="74"/>
    </location>
    <ligand>
        <name>Ca(2+)</name>
        <dbReference type="ChEBI" id="CHEBI:29108"/>
        <label>1</label>
    </ligand>
</feature>
<evidence type="ECO:0000256" key="19">
    <source>
        <dbReference type="PIRSR" id="PIRSR600823-5"/>
    </source>
</evidence>
<sequence>MIKMRIMMLVMIIVFKFFIGFTEAQLEVGFYNKVCPAAETVVANVVKDATKSDSQTPAAMLRLHFHDCFVEGCDGSILIDNGNNSERIANGHQGVRGYDVIENAKAQLESMCPGVVSCADIVAMAARDAVALSHGPVYQVETGRKDGLVSRMELAGRMPDVQDSIQILKQKFIEKGLNDRDLVILSAAHTIGTTACFFMTTRLYDFASSEGPDPSINPSFLPELTSACPKEGNPNDRLPMDHGSGDIFDKQIFQNIRSGFAVLQSDAKLMDDPTTKGIVDSYFGLLSPLIGPSFEGDFVKSMVRMGRIGVKTGSSGDIRRVCKAFN</sequence>
<feature type="binding site" evidence="17">
    <location>
        <position position="72"/>
    </location>
    <ligand>
        <name>Ca(2+)</name>
        <dbReference type="ChEBI" id="CHEBI:29108"/>
        <label>1</label>
    </ligand>
</feature>
<protein>
    <recommendedName>
        <fullName evidence="4 20">Peroxidase</fullName>
        <ecNumber evidence="4 20">1.11.1.7</ecNumber>
    </recommendedName>
</protein>
<evidence type="ECO:0000256" key="11">
    <source>
        <dbReference type="ARBA" id="ARBA00023002"/>
    </source>
</evidence>
<evidence type="ECO:0000256" key="8">
    <source>
        <dbReference type="ARBA" id="ARBA00022723"/>
    </source>
</evidence>
<evidence type="ECO:0000256" key="7">
    <source>
        <dbReference type="ARBA" id="ARBA00022617"/>
    </source>
</evidence>
<feature type="binding site" evidence="17">
    <location>
        <position position="67"/>
    </location>
    <ligand>
        <name>Ca(2+)</name>
        <dbReference type="ChEBI" id="CHEBI:29108"/>
        <label>1</label>
    </ligand>
</feature>
<dbReference type="InterPro" id="IPR002016">
    <property type="entry name" value="Haem_peroxidase"/>
</dbReference>
<evidence type="ECO:0000256" key="20">
    <source>
        <dbReference type="RuleBase" id="RU362060"/>
    </source>
</evidence>
<evidence type="ECO:0000256" key="14">
    <source>
        <dbReference type="ARBA" id="ARBA00023324"/>
    </source>
</evidence>
<accession>A0A2U1P9H5</accession>
<comment type="cofactor">
    <cofactor evidence="17 20">
        <name>heme b</name>
        <dbReference type="ChEBI" id="CHEBI:60344"/>
    </cofactor>
    <text evidence="17 20">Binds 1 heme b (iron(II)-protoporphyrin IX) group per subunit.</text>
</comment>
<dbReference type="GO" id="GO:0020037">
    <property type="term" value="F:heme binding"/>
    <property type="evidence" value="ECO:0007669"/>
    <property type="project" value="UniProtKB-UniRule"/>
</dbReference>
<dbReference type="SUPFAM" id="SSF48113">
    <property type="entry name" value="Heme-dependent peroxidases"/>
    <property type="match status" value="1"/>
</dbReference>
<dbReference type="STRING" id="35608.A0A2U1P9H5"/>
<keyword evidence="7 20" id="KW-0349">Heme</keyword>
<dbReference type="InterPro" id="IPR010255">
    <property type="entry name" value="Haem_peroxidase_sf"/>
</dbReference>
<feature type="signal peptide" evidence="20">
    <location>
        <begin position="1"/>
        <end position="24"/>
    </location>
</feature>
<keyword evidence="5 20" id="KW-0964">Secreted</keyword>
<comment type="similarity">
    <text evidence="20">Belongs to the peroxidase family. Classical plant (class III) peroxidase subfamily.</text>
</comment>
<feature type="site" description="Transition state stabilizer" evidence="18">
    <location>
        <position position="62"/>
    </location>
</feature>
<evidence type="ECO:0000256" key="15">
    <source>
        <dbReference type="PIRSR" id="PIRSR600823-1"/>
    </source>
</evidence>
<dbReference type="PROSITE" id="PS50873">
    <property type="entry name" value="PEROXIDASE_4"/>
    <property type="match status" value="1"/>
</dbReference>
<evidence type="ECO:0000256" key="3">
    <source>
        <dbReference type="ARBA" id="ARBA00006873"/>
    </source>
</evidence>
<comment type="similarity">
    <text evidence="3">Belongs to the peroxidase family. Ascorbate peroxidase subfamily.</text>
</comment>
<keyword evidence="6 20" id="KW-0575">Peroxidase</keyword>
<dbReference type="GO" id="GO:0046872">
    <property type="term" value="F:metal ion binding"/>
    <property type="evidence" value="ECO:0007669"/>
    <property type="project" value="UniProtKB-UniRule"/>
</dbReference>
<dbReference type="InterPro" id="IPR000823">
    <property type="entry name" value="Peroxidase_pln"/>
</dbReference>
<evidence type="ECO:0000313" key="23">
    <source>
        <dbReference type="Proteomes" id="UP000245207"/>
    </source>
</evidence>
<feature type="binding site" evidence="17">
    <location>
        <position position="249"/>
    </location>
    <ligand>
        <name>Ca(2+)</name>
        <dbReference type="ChEBI" id="CHEBI:29108"/>
        <label>2</label>
    </ligand>
</feature>
<evidence type="ECO:0000256" key="17">
    <source>
        <dbReference type="PIRSR" id="PIRSR600823-3"/>
    </source>
</evidence>
<dbReference type="Pfam" id="PF00141">
    <property type="entry name" value="peroxidase"/>
    <property type="match status" value="1"/>
</dbReference>
<keyword evidence="9 20" id="KW-0732">Signal</keyword>
<reference evidence="22 23" key="1">
    <citation type="journal article" date="2018" name="Mol. Plant">
        <title>The genome of Artemisia annua provides insight into the evolution of Asteraceae family and artemisinin biosynthesis.</title>
        <authorList>
            <person name="Shen Q."/>
            <person name="Zhang L."/>
            <person name="Liao Z."/>
            <person name="Wang S."/>
            <person name="Yan T."/>
            <person name="Shi P."/>
            <person name="Liu M."/>
            <person name="Fu X."/>
            <person name="Pan Q."/>
            <person name="Wang Y."/>
            <person name="Lv Z."/>
            <person name="Lu X."/>
            <person name="Zhang F."/>
            <person name="Jiang W."/>
            <person name="Ma Y."/>
            <person name="Chen M."/>
            <person name="Hao X."/>
            <person name="Li L."/>
            <person name="Tang Y."/>
            <person name="Lv G."/>
            <person name="Zhou Y."/>
            <person name="Sun X."/>
            <person name="Brodelius P.E."/>
            <person name="Rose J.K.C."/>
            <person name="Tang K."/>
        </authorList>
    </citation>
    <scope>NUCLEOTIDE SEQUENCE [LARGE SCALE GENOMIC DNA]</scope>
    <source>
        <strain evidence="23">cv. Huhao1</strain>
        <tissue evidence="22">Leaf</tissue>
    </source>
</reference>
<dbReference type="InterPro" id="IPR019793">
    <property type="entry name" value="Peroxidases_heam-ligand_BS"/>
</dbReference>
<comment type="function">
    <text evidence="2">Removal of H(2)O(2), oxidation of toxic reductants, biosynthesis and degradation of lignin, suberization, auxin catabolism, response to environmental stresses such as wounding, pathogen attack and oxidative stress. These functions might be dependent on each isozyme/isoform in each plant tissue.</text>
</comment>
<dbReference type="EMBL" id="PKPP01001478">
    <property type="protein sequence ID" value="PWA82380.1"/>
    <property type="molecule type" value="Genomic_DNA"/>
</dbReference>
<keyword evidence="10 17" id="KW-0106">Calcium</keyword>
<feature type="chain" id="PRO_5015368783" description="Peroxidase" evidence="20">
    <location>
        <begin position="25"/>
        <end position="326"/>
    </location>
</feature>
<feature type="disulfide bond" evidence="19">
    <location>
        <begin position="118"/>
        <end position="322"/>
    </location>
</feature>
<organism evidence="22 23">
    <name type="scientific">Artemisia annua</name>
    <name type="common">Sweet wormwood</name>
    <dbReference type="NCBI Taxonomy" id="35608"/>
    <lineage>
        <taxon>Eukaryota</taxon>
        <taxon>Viridiplantae</taxon>
        <taxon>Streptophyta</taxon>
        <taxon>Embryophyta</taxon>
        <taxon>Tracheophyta</taxon>
        <taxon>Spermatophyta</taxon>
        <taxon>Magnoliopsida</taxon>
        <taxon>eudicotyledons</taxon>
        <taxon>Gunneridae</taxon>
        <taxon>Pentapetalae</taxon>
        <taxon>asterids</taxon>
        <taxon>campanulids</taxon>
        <taxon>Asterales</taxon>
        <taxon>Asteraceae</taxon>
        <taxon>Asteroideae</taxon>
        <taxon>Anthemideae</taxon>
        <taxon>Artemisiinae</taxon>
        <taxon>Artemisia</taxon>
    </lineage>
</organism>
<evidence type="ECO:0000256" key="13">
    <source>
        <dbReference type="ARBA" id="ARBA00023157"/>
    </source>
</evidence>
<evidence type="ECO:0000256" key="9">
    <source>
        <dbReference type="ARBA" id="ARBA00022729"/>
    </source>
</evidence>
<evidence type="ECO:0000256" key="4">
    <source>
        <dbReference type="ARBA" id="ARBA00012313"/>
    </source>
</evidence>
<evidence type="ECO:0000256" key="18">
    <source>
        <dbReference type="PIRSR" id="PIRSR600823-4"/>
    </source>
</evidence>
<dbReference type="Gene3D" id="1.10.520.10">
    <property type="match status" value="1"/>
</dbReference>
<evidence type="ECO:0000259" key="21">
    <source>
        <dbReference type="PROSITE" id="PS50873"/>
    </source>
</evidence>
<keyword evidence="12 17" id="KW-0408">Iron</keyword>
<dbReference type="GO" id="GO:0140825">
    <property type="term" value="F:lactoperoxidase activity"/>
    <property type="evidence" value="ECO:0007669"/>
    <property type="project" value="UniProtKB-EC"/>
</dbReference>
<evidence type="ECO:0000256" key="10">
    <source>
        <dbReference type="ARBA" id="ARBA00022837"/>
    </source>
</evidence>
<feature type="binding site" evidence="17">
    <location>
        <position position="241"/>
    </location>
    <ligand>
        <name>Ca(2+)</name>
        <dbReference type="ChEBI" id="CHEBI:29108"/>
        <label>2</label>
    </ligand>
</feature>
<feature type="binding site" evidence="16">
    <location>
        <position position="159"/>
    </location>
    <ligand>
        <name>substrate</name>
    </ligand>
</feature>
<feature type="disulfide bond" evidence="19">
    <location>
        <begin position="196"/>
        <end position="228"/>
    </location>
</feature>
<feature type="binding site" evidence="17">
    <location>
        <position position="70"/>
    </location>
    <ligand>
        <name>Ca(2+)</name>
        <dbReference type="ChEBI" id="CHEBI:29108"/>
        <label>1</label>
    </ligand>
</feature>
<dbReference type="Proteomes" id="UP000245207">
    <property type="component" value="Unassembled WGS sequence"/>
</dbReference>
<evidence type="ECO:0000256" key="6">
    <source>
        <dbReference type="ARBA" id="ARBA00022559"/>
    </source>
</evidence>
<keyword evidence="8 17" id="KW-0479">Metal-binding</keyword>
<comment type="cofactor">
    <cofactor evidence="17 20">
        <name>Ca(2+)</name>
        <dbReference type="ChEBI" id="CHEBI:29108"/>
    </cofactor>
    <text evidence="17 20">Binds 2 calcium ions per subunit.</text>
</comment>
<dbReference type="PRINTS" id="PR00461">
    <property type="entry name" value="PLPEROXIDASE"/>
</dbReference>
<dbReference type="InterPro" id="IPR033905">
    <property type="entry name" value="Secretory_peroxidase"/>
</dbReference>
<dbReference type="OrthoDB" id="2113341at2759"/>
<comment type="catalytic activity">
    <reaction evidence="1 20">
        <text>2 a phenolic donor + H2O2 = 2 a phenolic radical donor + 2 H2O</text>
        <dbReference type="Rhea" id="RHEA:56136"/>
        <dbReference type="ChEBI" id="CHEBI:15377"/>
        <dbReference type="ChEBI" id="CHEBI:16240"/>
        <dbReference type="ChEBI" id="CHEBI:139520"/>
        <dbReference type="ChEBI" id="CHEBI:139521"/>
        <dbReference type="EC" id="1.11.1.7"/>
    </reaction>
</comment>
<evidence type="ECO:0000256" key="2">
    <source>
        <dbReference type="ARBA" id="ARBA00002322"/>
    </source>
</evidence>
<dbReference type="EC" id="1.11.1.7" evidence="4 20"/>
<comment type="caution">
    <text evidence="22">The sequence shown here is derived from an EMBL/GenBank/DDBJ whole genome shotgun (WGS) entry which is preliminary data.</text>
</comment>
<evidence type="ECO:0000256" key="16">
    <source>
        <dbReference type="PIRSR" id="PIRSR600823-2"/>
    </source>
</evidence>
<dbReference type="AlphaFoldDB" id="A0A2U1P9H5"/>
<keyword evidence="13 19" id="KW-1015">Disulfide bond</keyword>
<evidence type="ECO:0000256" key="1">
    <source>
        <dbReference type="ARBA" id="ARBA00000189"/>
    </source>
</evidence>
<gene>
    <name evidence="22" type="ORF">CTI12_AA179060</name>
</gene>
<dbReference type="Gene3D" id="1.10.420.10">
    <property type="entry name" value="Peroxidase, domain 2"/>
    <property type="match status" value="1"/>
</dbReference>
<evidence type="ECO:0000313" key="22">
    <source>
        <dbReference type="EMBL" id="PWA82380.1"/>
    </source>
</evidence>
<dbReference type="PRINTS" id="PR00458">
    <property type="entry name" value="PEROXIDASE"/>
</dbReference>
<feature type="disulfide bond" evidence="19">
    <location>
        <begin position="68"/>
        <end position="73"/>
    </location>
</feature>
<feature type="active site" description="Proton acceptor" evidence="15">
    <location>
        <position position="66"/>
    </location>
</feature>
<name>A0A2U1P9H5_ARTAN</name>
<feature type="binding site" evidence="17">
    <location>
        <position position="190"/>
    </location>
    <ligand>
        <name>Ca(2+)</name>
        <dbReference type="ChEBI" id="CHEBI:29108"/>
        <label>2</label>
    </ligand>
</feature>
<dbReference type="GO" id="GO:0006979">
    <property type="term" value="P:response to oxidative stress"/>
    <property type="evidence" value="ECO:0007669"/>
    <property type="project" value="UniProtKB-UniRule"/>
</dbReference>